<feature type="domain" description="Exonuclease" evidence="1">
    <location>
        <begin position="1"/>
        <end position="156"/>
    </location>
</feature>
<dbReference type="AlphaFoldDB" id="A0A0F9JK07"/>
<dbReference type="SMART" id="SM00479">
    <property type="entry name" value="EXOIII"/>
    <property type="match status" value="1"/>
</dbReference>
<feature type="non-terminal residue" evidence="2">
    <location>
        <position position="1"/>
    </location>
</feature>
<dbReference type="GO" id="GO:0005829">
    <property type="term" value="C:cytosol"/>
    <property type="evidence" value="ECO:0007669"/>
    <property type="project" value="TreeGrafter"/>
</dbReference>
<dbReference type="PANTHER" id="PTHR30231:SF41">
    <property type="entry name" value="DNA POLYMERASE III SUBUNIT EPSILON"/>
    <property type="match status" value="1"/>
</dbReference>
<dbReference type="CDD" id="cd06127">
    <property type="entry name" value="DEDDh"/>
    <property type="match status" value="1"/>
</dbReference>
<gene>
    <name evidence="2" type="ORF">LCGC14_1816000</name>
</gene>
<proteinExistence type="predicted"/>
<dbReference type="EMBL" id="LAZR01017714">
    <property type="protein sequence ID" value="KKL99277.1"/>
    <property type="molecule type" value="Genomic_DNA"/>
</dbReference>
<reference evidence="2" key="1">
    <citation type="journal article" date="2015" name="Nature">
        <title>Complex archaea that bridge the gap between prokaryotes and eukaryotes.</title>
        <authorList>
            <person name="Spang A."/>
            <person name="Saw J.H."/>
            <person name="Jorgensen S.L."/>
            <person name="Zaremba-Niedzwiedzka K."/>
            <person name="Martijn J."/>
            <person name="Lind A.E."/>
            <person name="van Eijk R."/>
            <person name="Schleper C."/>
            <person name="Guy L."/>
            <person name="Ettema T.J."/>
        </authorList>
    </citation>
    <scope>NUCLEOTIDE SEQUENCE</scope>
</reference>
<dbReference type="InterPro" id="IPR036397">
    <property type="entry name" value="RNaseH_sf"/>
</dbReference>
<sequence>IIEIGLIIYDQTNDEVIKEWETKIAPTHIETASETALRINGYINNPGLYRKNLKPALIKFNSLVKNCILVGQNISFDISFLHKNMRELGIKPSFSFRSLDLIGLAWFGVKDTNITGISLEKLCEHFNVSNVGAHTALVDCRRAFEVYRKLINIYKP</sequence>
<dbReference type="InterPro" id="IPR013520">
    <property type="entry name" value="Ribonucl_H"/>
</dbReference>
<comment type="caution">
    <text evidence="2">The sequence shown here is derived from an EMBL/GenBank/DDBJ whole genome shotgun (WGS) entry which is preliminary data.</text>
</comment>
<evidence type="ECO:0000313" key="2">
    <source>
        <dbReference type="EMBL" id="KKL99277.1"/>
    </source>
</evidence>
<dbReference type="GO" id="GO:0003676">
    <property type="term" value="F:nucleic acid binding"/>
    <property type="evidence" value="ECO:0007669"/>
    <property type="project" value="InterPro"/>
</dbReference>
<name>A0A0F9JK07_9ZZZZ</name>
<dbReference type="SUPFAM" id="SSF53098">
    <property type="entry name" value="Ribonuclease H-like"/>
    <property type="match status" value="1"/>
</dbReference>
<dbReference type="PANTHER" id="PTHR30231">
    <property type="entry name" value="DNA POLYMERASE III SUBUNIT EPSILON"/>
    <property type="match status" value="1"/>
</dbReference>
<protein>
    <recommendedName>
        <fullName evidence="1">Exonuclease domain-containing protein</fullName>
    </recommendedName>
</protein>
<evidence type="ECO:0000259" key="1">
    <source>
        <dbReference type="SMART" id="SM00479"/>
    </source>
</evidence>
<dbReference type="GO" id="GO:0045004">
    <property type="term" value="P:DNA replication proofreading"/>
    <property type="evidence" value="ECO:0007669"/>
    <property type="project" value="TreeGrafter"/>
</dbReference>
<organism evidence="2">
    <name type="scientific">marine sediment metagenome</name>
    <dbReference type="NCBI Taxonomy" id="412755"/>
    <lineage>
        <taxon>unclassified sequences</taxon>
        <taxon>metagenomes</taxon>
        <taxon>ecological metagenomes</taxon>
    </lineage>
</organism>
<dbReference type="GO" id="GO:0008408">
    <property type="term" value="F:3'-5' exonuclease activity"/>
    <property type="evidence" value="ECO:0007669"/>
    <property type="project" value="TreeGrafter"/>
</dbReference>
<dbReference type="Pfam" id="PF00929">
    <property type="entry name" value="RNase_T"/>
    <property type="match status" value="1"/>
</dbReference>
<dbReference type="InterPro" id="IPR012337">
    <property type="entry name" value="RNaseH-like_sf"/>
</dbReference>
<dbReference type="Gene3D" id="3.30.420.10">
    <property type="entry name" value="Ribonuclease H-like superfamily/Ribonuclease H"/>
    <property type="match status" value="1"/>
</dbReference>
<accession>A0A0F9JK07</accession>